<dbReference type="OrthoDB" id="2851338at2759"/>
<dbReference type="Proteomes" id="UP000001194">
    <property type="component" value="Unassembled WGS sequence"/>
</dbReference>
<gene>
    <name evidence="1" type="ORF">LACBIDRAFT_318139</name>
</gene>
<dbReference type="KEGG" id="lbc:LACBIDRAFT_318139"/>
<dbReference type="EMBL" id="DS547098">
    <property type="protein sequence ID" value="EDR09871.1"/>
    <property type="molecule type" value="Genomic_DNA"/>
</dbReference>
<dbReference type="HOGENOM" id="CLU_073903_0_1_1"/>
<protein>
    <submittedName>
        <fullName evidence="1">Predicted protein</fullName>
    </submittedName>
</protein>
<reference evidence="1 2" key="1">
    <citation type="journal article" date="2008" name="Nature">
        <title>The genome of Laccaria bicolor provides insights into mycorrhizal symbiosis.</title>
        <authorList>
            <person name="Martin F."/>
            <person name="Aerts A."/>
            <person name="Ahren D."/>
            <person name="Brun A."/>
            <person name="Danchin E.G.J."/>
            <person name="Duchaussoy F."/>
            <person name="Gibon J."/>
            <person name="Kohler A."/>
            <person name="Lindquist E."/>
            <person name="Pereda V."/>
            <person name="Salamov A."/>
            <person name="Shapiro H.J."/>
            <person name="Wuyts J."/>
            <person name="Blaudez D."/>
            <person name="Buee M."/>
            <person name="Brokstein P."/>
            <person name="Canbaeck B."/>
            <person name="Cohen D."/>
            <person name="Courty P.E."/>
            <person name="Coutinho P.M."/>
            <person name="Delaruelle C."/>
            <person name="Detter J.C."/>
            <person name="Deveau A."/>
            <person name="DiFazio S."/>
            <person name="Duplessis S."/>
            <person name="Fraissinet-Tachet L."/>
            <person name="Lucic E."/>
            <person name="Frey-Klett P."/>
            <person name="Fourrey C."/>
            <person name="Feussner I."/>
            <person name="Gay G."/>
            <person name="Grimwood J."/>
            <person name="Hoegger P.J."/>
            <person name="Jain P."/>
            <person name="Kilaru S."/>
            <person name="Labbe J."/>
            <person name="Lin Y.C."/>
            <person name="Legue V."/>
            <person name="Le Tacon F."/>
            <person name="Marmeisse R."/>
            <person name="Melayah D."/>
            <person name="Montanini B."/>
            <person name="Muratet M."/>
            <person name="Nehls U."/>
            <person name="Niculita-Hirzel H."/>
            <person name="Oudot-Le Secq M.P."/>
            <person name="Peter M."/>
            <person name="Quesneville H."/>
            <person name="Rajashekar B."/>
            <person name="Reich M."/>
            <person name="Rouhier N."/>
            <person name="Schmutz J."/>
            <person name="Yin T."/>
            <person name="Chalot M."/>
            <person name="Henrissat B."/>
            <person name="Kuees U."/>
            <person name="Lucas S."/>
            <person name="Van de Peer Y."/>
            <person name="Podila G.K."/>
            <person name="Polle A."/>
            <person name="Pukkila P.J."/>
            <person name="Richardson P.M."/>
            <person name="Rouze P."/>
            <person name="Sanders I.R."/>
            <person name="Stajich J.E."/>
            <person name="Tunlid A."/>
            <person name="Tuskan G."/>
            <person name="Grigoriev I.V."/>
        </authorList>
    </citation>
    <scope>NUCLEOTIDE SEQUENCE [LARGE SCALE GENOMIC DNA]</scope>
    <source>
        <strain evidence="2">S238N-H82 / ATCC MYA-4686</strain>
    </source>
</reference>
<dbReference type="AlphaFoldDB" id="B0D633"/>
<dbReference type="STRING" id="486041.B0D633"/>
<evidence type="ECO:0000313" key="1">
    <source>
        <dbReference type="EMBL" id="EDR09871.1"/>
    </source>
</evidence>
<accession>B0D633</accession>
<dbReference type="GeneID" id="6075041"/>
<organism evidence="2">
    <name type="scientific">Laccaria bicolor (strain S238N-H82 / ATCC MYA-4686)</name>
    <name type="common">Bicoloured deceiver</name>
    <name type="synonym">Laccaria laccata var. bicolor</name>
    <dbReference type="NCBI Taxonomy" id="486041"/>
    <lineage>
        <taxon>Eukaryota</taxon>
        <taxon>Fungi</taxon>
        <taxon>Dikarya</taxon>
        <taxon>Basidiomycota</taxon>
        <taxon>Agaricomycotina</taxon>
        <taxon>Agaricomycetes</taxon>
        <taxon>Agaricomycetidae</taxon>
        <taxon>Agaricales</taxon>
        <taxon>Agaricineae</taxon>
        <taxon>Hydnangiaceae</taxon>
        <taxon>Laccaria</taxon>
    </lineage>
</organism>
<dbReference type="RefSeq" id="XP_001879256.1">
    <property type="nucleotide sequence ID" value="XM_001879221.1"/>
</dbReference>
<dbReference type="InParanoid" id="B0D633"/>
<evidence type="ECO:0000313" key="2">
    <source>
        <dbReference type="Proteomes" id="UP000001194"/>
    </source>
</evidence>
<proteinExistence type="predicted"/>
<keyword evidence="2" id="KW-1185">Reference proteome</keyword>
<sequence length="255" mass="28531">MVPGFLAVFSEPGNNVSLEEFQDWYNNEHIPLRLHHLPSFLTGARFSSSDSKTPRWLALYDITSTSVFSEDSYTSLRSSRSQREADLVARLEVLDRRTCVLLKDSGESGVTTSLGAERPTLFLCTHGLDLDVGEEDEEARGWAERSFGELGRDVDGWVRTRVFKVLDHLVVGNGTAGEKEEFPYLVVHGTSSNSERVVVRFVDLGVCAEFMFPAVSLNTTFREVVDKPFVSELREWVLYKAYPSIAQGNLGVDAK</sequence>
<name>B0D633_LACBS</name>